<dbReference type="Proteomes" id="UP001642409">
    <property type="component" value="Unassembled WGS sequence"/>
</dbReference>
<name>A0AA86N901_9EUKA</name>
<accession>A0AA86N901</accession>
<dbReference type="Gene3D" id="3.40.50.300">
    <property type="entry name" value="P-loop containing nucleotide triphosphate hydrolases"/>
    <property type="match status" value="1"/>
</dbReference>
<reference evidence="1" key="1">
    <citation type="submission" date="2023-06" db="EMBL/GenBank/DDBJ databases">
        <authorList>
            <person name="Kurt Z."/>
        </authorList>
    </citation>
    <scope>NUCLEOTIDE SEQUENCE</scope>
</reference>
<evidence type="ECO:0000313" key="1">
    <source>
        <dbReference type="EMBL" id="CAI9915045.1"/>
    </source>
</evidence>
<sequence length="980" mass="114215">MNEILDEKDIKIIYQSLKDMKETAIQYQSEIMPVDIDKLNGLLEQTKKDQQTLQGKDVVLILGNKGVGKTTAIHFLAGEKMEFVNQTLKAKQEQQIDTQMQQQLTDLDKGISKFVKINHKNNEVYLLDTPGSKKSDTLENDIATKQSLINSIQRCKSVKPVVIISKNSVGDGLTHVYQLFTSLESIFENFKIVIPYISYLFTQYSDNDYHQLLADFINKLKNLSKQEKSNKVFLSFMKDIINKLSGVDKISSSDEENNDIELQNNAQRLLLNPIQDDHHDVLNYLLQKQIVNPAKIALQIISNESMNSLELQFIRHQKCIIEGISKANYQLVKYKLDQLCLLSHYINIQKFTAMYLKCQTEIVSELQNIGEQYLFQIEQYINNENDNTEHEITATKLLELEQLMQYHVFNKKQSKVCVYQLDKIQQDLYKQLQQEIESDQPFSKKHVLNIMKSIRDSASMLGSNSQIERIYSEACDFVQKAFAKLEQDIATLFKELTTNNTSSIIEKCGNALNKMQIIYQSCKKLINLDYSSYSSSLQIIDDYVTDQLKRLSQDDAKQDTTQILLQFLSVQNILKVLSESKMLQEHVNQKEILKYNNEIQHHLMHFAKQFKKQIQQLLDDTQLGIETINYDNLQDVEIQLNLLQQLVENDDIKFLVDLIVQTSCSIFQKYANTLYTHINNIFNDINGTNIDTQELLSDIDRLYSIDQSFEKISSQYECQSQKLIQQLTQLLKSVNSYQNLEKVVLLTEQYLSDHNLQNIVEETVSVFKEKDLNVIKQINSDIQTESFLRKLKLMVDNLRDLQTHKITLDKNDLERVDEVKKSLIDKIIKQITEYQQILVLLQQESDQIQTKQIVTILKNIGNDLGDELCYQHLREKIKIIVEEWNKVKEMNKNPKNQLIKSQIYQNQDNLKPLDRQIIDRQVNKGTQYQINKNKQNFGDKQKAKNEHIHIQNPEHNNKVNDFNLDCKLKPVQFNFLQGRK</sequence>
<protein>
    <submittedName>
        <fullName evidence="1">Helicase carboxy-terminal domain protein</fullName>
    </submittedName>
    <submittedName>
        <fullName evidence="2">Helicase_carboxy-terminal domain protein</fullName>
    </submittedName>
</protein>
<dbReference type="EMBL" id="CAXDID020000100">
    <property type="protein sequence ID" value="CAL6025888.1"/>
    <property type="molecule type" value="Genomic_DNA"/>
</dbReference>
<dbReference type="SUPFAM" id="SSF52540">
    <property type="entry name" value="P-loop containing nucleoside triphosphate hydrolases"/>
    <property type="match status" value="1"/>
</dbReference>
<gene>
    <name evidence="1" type="ORF">HINF_LOCUS2690</name>
    <name evidence="2" type="ORF">HINF_LOCUS30583</name>
</gene>
<dbReference type="GO" id="GO:0004386">
    <property type="term" value="F:helicase activity"/>
    <property type="evidence" value="ECO:0007669"/>
    <property type="project" value="UniProtKB-KW"/>
</dbReference>
<comment type="caution">
    <text evidence="1">The sequence shown here is derived from an EMBL/GenBank/DDBJ whole genome shotgun (WGS) entry which is preliminary data.</text>
</comment>
<evidence type="ECO:0000313" key="2">
    <source>
        <dbReference type="EMBL" id="CAL6025888.1"/>
    </source>
</evidence>
<proteinExistence type="predicted"/>
<keyword evidence="1" id="KW-0067">ATP-binding</keyword>
<keyword evidence="1" id="KW-0347">Helicase</keyword>
<keyword evidence="1" id="KW-0547">Nucleotide-binding</keyword>
<organism evidence="1">
    <name type="scientific">Hexamita inflata</name>
    <dbReference type="NCBI Taxonomy" id="28002"/>
    <lineage>
        <taxon>Eukaryota</taxon>
        <taxon>Metamonada</taxon>
        <taxon>Diplomonadida</taxon>
        <taxon>Hexamitidae</taxon>
        <taxon>Hexamitinae</taxon>
        <taxon>Hexamita</taxon>
    </lineage>
</organism>
<dbReference type="AlphaFoldDB" id="A0AA86N901"/>
<evidence type="ECO:0000313" key="3">
    <source>
        <dbReference type="Proteomes" id="UP001642409"/>
    </source>
</evidence>
<keyword evidence="1" id="KW-0378">Hydrolase</keyword>
<dbReference type="EMBL" id="CATOUU010000062">
    <property type="protein sequence ID" value="CAI9915045.1"/>
    <property type="molecule type" value="Genomic_DNA"/>
</dbReference>
<reference evidence="2 3" key="2">
    <citation type="submission" date="2024-07" db="EMBL/GenBank/DDBJ databases">
        <authorList>
            <person name="Akdeniz Z."/>
        </authorList>
    </citation>
    <scope>NUCLEOTIDE SEQUENCE [LARGE SCALE GENOMIC DNA]</scope>
</reference>
<dbReference type="InterPro" id="IPR027417">
    <property type="entry name" value="P-loop_NTPase"/>
</dbReference>
<keyword evidence="3" id="KW-1185">Reference proteome</keyword>